<organism evidence="2 3">
    <name type="scientific">Leptonema illini</name>
    <dbReference type="NCBI Taxonomy" id="183"/>
    <lineage>
        <taxon>Bacteria</taxon>
        <taxon>Pseudomonadati</taxon>
        <taxon>Spirochaetota</taxon>
        <taxon>Spirochaetia</taxon>
        <taxon>Leptospirales</taxon>
        <taxon>Leptospiraceae</taxon>
        <taxon>Leptonema</taxon>
    </lineage>
</organism>
<feature type="transmembrane region" description="Helical" evidence="1">
    <location>
        <begin position="162"/>
        <end position="181"/>
    </location>
</feature>
<proteinExistence type="predicted"/>
<keyword evidence="1" id="KW-1133">Transmembrane helix</keyword>
<dbReference type="AlphaFoldDB" id="A0A833H465"/>
<dbReference type="EMBL" id="WBUI01000002">
    <property type="protein sequence ID" value="KAB2934638.1"/>
    <property type="molecule type" value="Genomic_DNA"/>
</dbReference>
<name>A0A833H465_9LEPT</name>
<feature type="transmembrane region" description="Helical" evidence="1">
    <location>
        <begin position="124"/>
        <end position="150"/>
    </location>
</feature>
<feature type="transmembrane region" description="Helical" evidence="1">
    <location>
        <begin position="30"/>
        <end position="46"/>
    </location>
</feature>
<accession>A0A833H465</accession>
<sequence length="231" mass="25621">MRFFKISMAGLTVALLLVGALLNLWSSQAFLFIITGTLSLTAVLLLDEPLRQLSAFLTRFTSTGNIILWTILSFAAAGLMQVLEKQIVLSAGVSLPLKMDFRPLSTINELTAVYELYGEAGRQMYFIINIVDMVFPVAFVLAIGGLFTLVADRANYSRRWNLLPLGFLVFDVIENSMQMLFIRQWPDVSATLALGCGVITFYKLVFFFVAFGGFIAGLIYLNLKGRTAQMA</sequence>
<evidence type="ECO:0000313" key="3">
    <source>
        <dbReference type="Proteomes" id="UP000460298"/>
    </source>
</evidence>
<dbReference type="Proteomes" id="UP000460298">
    <property type="component" value="Unassembled WGS sequence"/>
</dbReference>
<feature type="transmembrane region" description="Helical" evidence="1">
    <location>
        <begin position="201"/>
        <end position="223"/>
    </location>
</feature>
<gene>
    <name evidence="2" type="ORF">F9K24_02350</name>
</gene>
<keyword evidence="1" id="KW-0472">Membrane</keyword>
<comment type="caution">
    <text evidence="2">The sequence shown here is derived from an EMBL/GenBank/DDBJ whole genome shotgun (WGS) entry which is preliminary data.</text>
</comment>
<keyword evidence="1" id="KW-0812">Transmembrane</keyword>
<evidence type="ECO:0000313" key="2">
    <source>
        <dbReference type="EMBL" id="KAB2934638.1"/>
    </source>
</evidence>
<protein>
    <submittedName>
        <fullName evidence="2">Uncharacterized protein</fullName>
    </submittedName>
</protein>
<reference evidence="2 3" key="1">
    <citation type="submission" date="2019-10" db="EMBL/GenBank/DDBJ databases">
        <title>Extracellular Electron Transfer in a Candidatus Methanoperedens spp. Enrichment Culture.</title>
        <authorList>
            <person name="Berger S."/>
            <person name="Rangel Shaw D."/>
            <person name="Berben T."/>
            <person name="In 'T Zandt M."/>
            <person name="Frank J."/>
            <person name="Reimann J."/>
            <person name="Jetten M.S.M."/>
            <person name="Welte C.U."/>
        </authorList>
    </citation>
    <scope>NUCLEOTIDE SEQUENCE [LARGE SCALE GENOMIC DNA]</scope>
    <source>
        <strain evidence="2">SB12</strain>
    </source>
</reference>
<evidence type="ECO:0000256" key="1">
    <source>
        <dbReference type="SAM" id="Phobius"/>
    </source>
</evidence>
<feature type="transmembrane region" description="Helical" evidence="1">
    <location>
        <begin position="66"/>
        <end position="83"/>
    </location>
</feature>